<name>A0ABZ2TIL7_9RHOB</name>
<feature type="signal peptide" evidence="1">
    <location>
        <begin position="1"/>
        <end position="19"/>
    </location>
</feature>
<evidence type="ECO:0000313" key="2">
    <source>
        <dbReference type="EMBL" id="WYK19578.1"/>
    </source>
</evidence>
<keyword evidence="3" id="KW-1185">Reference proteome</keyword>
<accession>A0ABZ2TIL7</accession>
<dbReference type="EMBL" id="CP146606">
    <property type="protein sequence ID" value="WYK19578.1"/>
    <property type="molecule type" value="Genomic_DNA"/>
</dbReference>
<dbReference type="RefSeq" id="WP_317056277.1">
    <property type="nucleotide sequence ID" value="NZ_CP146606.1"/>
</dbReference>
<proteinExistence type="predicted"/>
<organism evidence="2 3">
    <name type="scientific">Roseovarius rhodophyticola</name>
    <dbReference type="NCBI Taxonomy" id="3080827"/>
    <lineage>
        <taxon>Bacteria</taxon>
        <taxon>Pseudomonadati</taxon>
        <taxon>Pseudomonadota</taxon>
        <taxon>Alphaproteobacteria</taxon>
        <taxon>Rhodobacterales</taxon>
        <taxon>Roseobacteraceae</taxon>
        <taxon>Roseovarius</taxon>
    </lineage>
</organism>
<reference evidence="2 3" key="1">
    <citation type="submission" date="2024-02" db="EMBL/GenBank/DDBJ databases">
        <title>Roseovarius strain W115 nov., isolated from a marine algae.</title>
        <authorList>
            <person name="Lee M.W."/>
            <person name="Lee J.K."/>
            <person name="Kim J.M."/>
            <person name="Choi D.G."/>
            <person name="Baek J.H."/>
            <person name="Bayburt H."/>
            <person name="Jung J.J."/>
            <person name="Han D.M."/>
            <person name="Jeon C.O."/>
        </authorList>
    </citation>
    <scope>NUCLEOTIDE SEQUENCE [LARGE SCALE GENOMIC DNA]</scope>
    <source>
        <strain evidence="2 3">W115</strain>
    </source>
</reference>
<dbReference type="Proteomes" id="UP001281305">
    <property type="component" value="Chromosome"/>
</dbReference>
<evidence type="ECO:0000313" key="3">
    <source>
        <dbReference type="Proteomes" id="UP001281305"/>
    </source>
</evidence>
<keyword evidence="1" id="KW-0732">Signal</keyword>
<evidence type="ECO:0000256" key="1">
    <source>
        <dbReference type="SAM" id="SignalP"/>
    </source>
</evidence>
<gene>
    <name evidence="2" type="ORF">RZS32_006880</name>
</gene>
<protein>
    <submittedName>
        <fullName evidence="2">Uncharacterized protein</fullName>
    </submittedName>
</protein>
<sequence length="108" mass="11841">MIRFAFVILTFLVPSAVLGNDLVGQVAAVCVAQNATPETIDAQDRPAYCRCEAEIWAKNGTENELRGAMTFMTGDERHMNGAPYSYDDALDFIVAQSDNVARACDVEY</sequence>
<feature type="chain" id="PRO_5047078703" evidence="1">
    <location>
        <begin position="20"/>
        <end position="108"/>
    </location>
</feature>